<feature type="region of interest" description="Disordered" evidence="1">
    <location>
        <begin position="87"/>
        <end position="117"/>
    </location>
</feature>
<dbReference type="InParanoid" id="B8ME16"/>
<sequence length="161" mass="18194">MNSDLIGDRYFRKFNSESWLVFFGIHCGYHIVDSPLQETEAQIEVNNINKEVTKAAEAATARLFNMSSDAASSSVWPLHTKRIVPTYSSSTRTRSASKPKAERAKEQKDLTDTKKPSIGERERLHDCRHCGGVHWDFDCPTRKPAVKAEGTEESLSNLTRH</sequence>
<evidence type="ECO:0000256" key="1">
    <source>
        <dbReference type="SAM" id="MobiDB-lite"/>
    </source>
</evidence>
<accession>B8ME16</accession>
<dbReference type="HOGENOM" id="CLU_1644857_0_0_1"/>
<reference evidence="3" key="1">
    <citation type="journal article" date="2015" name="Genome Announc.">
        <title>Genome sequence of the AIDS-associated pathogen Penicillium marneffei (ATCC18224) and its near taxonomic relative Talaromyces stipitatus (ATCC10500).</title>
        <authorList>
            <person name="Nierman W.C."/>
            <person name="Fedorova-Abrams N.D."/>
            <person name="Andrianopoulos A."/>
        </authorList>
    </citation>
    <scope>NUCLEOTIDE SEQUENCE [LARGE SCALE GENOMIC DNA]</scope>
    <source>
        <strain evidence="3">ATCC 10500 / CBS 375.48 / QM 6759 / NRRL 1006</strain>
    </source>
</reference>
<protein>
    <submittedName>
        <fullName evidence="2">Uncharacterized protein</fullName>
    </submittedName>
</protein>
<dbReference type="AlphaFoldDB" id="B8ME16"/>
<dbReference type="EMBL" id="EQ962656">
    <property type="protein sequence ID" value="EED16093.1"/>
    <property type="molecule type" value="Genomic_DNA"/>
</dbReference>
<gene>
    <name evidence="2" type="ORF">TSTA_012020</name>
</gene>
<organism evidence="2 3">
    <name type="scientific">Talaromyces stipitatus (strain ATCC 10500 / CBS 375.48 / QM 6759 / NRRL 1006)</name>
    <name type="common">Penicillium stipitatum</name>
    <dbReference type="NCBI Taxonomy" id="441959"/>
    <lineage>
        <taxon>Eukaryota</taxon>
        <taxon>Fungi</taxon>
        <taxon>Dikarya</taxon>
        <taxon>Ascomycota</taxon>
        <taxon>Pezizomycotina</taxon>
        <taxon>Eurotiomycetes</taxon>
        <taxon>Eurotiomycetidae</taxon>
        <taxon>Eurotiales</taxon>
        <taxon>Trichocomaceae</taxon>
        <taxon>Talaromyces</taxon>
        <taxon>Talaromyces sect. Talaromyces</taxon>
    </lineage>
</organism>
<evidence type="ECO:0000313" key="2">
    <source>
        <dbReference type="EMBL" id="EED16093.1"/>
    </source>
</evidence>
<name>B8ME16_TALSN</name>
<keyword evidence="3" id="KW-1185">Reference proteome</keyword>
<dbReference type="VEuPathDB" id="FungiDB:TSTA_012020"/>
<dbReference type="RefSeq" id="XP_002483327.1">
    <property type="nucleotide sequence ID" value="XM_002483282.1"/>
</dbReference>
<proteinExistence type="predicted"/>
<dbReference type="Proteomes" id="UP000001745">
    <property type="component" value="Unassembled WGS sequence"/>
</dbReference>
<dbReference type="GeneID" id="8104050"/>
<evidence type="ECO:0000313" key="3">
    <source>
        <dbReference type="Proteomes" id="UP000001745"/>
    </source>
</evidence>
<feature type="compositionally biased region" description="Basic and acidic residues" evidence="1">
    <location>
        <begin position="99"/>
        <end position="117"/>
    </location>
</feature>